<evidence type="ECO:0000259" key="1">
    <source>
        <dbReference type="Pfam" id="PF23232"/>
    </source>
</evidence>
<sequence>MEYYRGILFLTTNRVGQFDDAFVSRIHLIIHYEPLGEPQRRKIWTQFFEKLEEERDDISVTSRARNYVLNDPEIKGVEWNGREIRNTFQTAVALADYQFSAKENKSEHEIAQLDRKHFQEICGMALQFRSYLTNLHGMDEHGRAFVAKARMDEHEEPKSTY</sequence>
<dbReference type="EMBL" id="JAQQWL010000005">
    <property type="protein sequence ID" value="KAK8073424.1"/>
    <property type="molecule type" value="Genomic_DNA"/>
</dbReference>
<comment type="caution">
    <text evidence="2">The sequence shown here is derived from an EMBL/GenBank/DDBJ whole genome shotgun (WGS) entry which is preliminary data.</text>
</comment>
<dbReference type="SUPFAM" id="SSF52540">
    <property type="entry name" value="P-loop containing nucleoside triphosphate hydrolases"/>
    <property type="match status" value="1"/>
</dbReference>
<dbReference type="RefSeq" id="XP_066717899.1">
    <property type="nucleotide sequence ID" value="XM_066855732.1"/>
</dbReference>
<evidence type="ECO:0000313" key="3">
    <source>
        <dbReference type="Proteomes" id="UP001480595"/>
    </source>
</evidence>
<dbReference type="InterPro" id="IPR056599">
    <property type="entry name" value="AAA_lid_fung"/>
</dbReference>
<dbReference type="InterPro" id="IPR027417">
    <property type="entry name" value="P-loop_NTPase"/>
</dbReference>
<evidence type="ECO:0000313" key="2">
    <source>
        <dbReference type="EMBL" id="KAK8073424.1"/>
    </source>
</evidence>
<reference evidence="2 3" key="1">
    <citation type="submission" date="2023-01" db="EMBL/GenBank/DDBJ databases">
        <title>Analysis of 21 Apiospora genomes using comparative genomics revels a genus with tremendous synthesis potential of carbohydrate active enzymes and secondary metabolites.</title>
        <authorList>
            <person name="Sorensen T."/>
        </authorList>
    </citation>
    <scope>NUCLEOTIDE SEQUENCE [LARGE SCALE GENOMIC DNA]</scope>
    <source>
        <strain evidence="2 3">CBS 135458</strain>
    </source>
</reference>
<dbReference type="PANTHER" id="PTHR46411:SF4">
    <property type="entry name" value="AAA+ ATPASE DOMAIN-CONTAINING PROTEIN"/>
    <property type="match status" value="1"/>
</dbReference>
<proteinExistence type="predicted"/>
<dbReference type="PANTHER" id="PTHR46411">
    <property type="entry name" value="FAMILY ATPASE, PUTATIVE-RELATED"/>
    <property type="match status" value="1"/>
</dbReference>
<dbReference type="GeneID" id="92088795"/>
<dbReference type="Proteomes" id="UP001480595">
    <property type="component" value="Unassembled WGS sequence"/>
</dbReference>
<feature type="domain" description="AAA+ ATPase lid" evidence="1">
    <location>
        <begin position="36"/>
        <end position="138"/>
    </location>
</feature>
<organism evidence="2 3">
    <name type="scientific">Apiospora phragmitis</name>
    <dbReference type="NCBI Taxonomy" id="2905665"/>
    <lineage>
        <taxon>Eukaryota</taxon>
        <taxon>Fungi</taxon>
        <taxon>Dikarya</taxon>
        <taxon>Ascomycota</taxon>
        <taxon>Pezizomycotina</taxon>
        <taxon>Sordariomycetes</taxon>
        <taxon>Xylariomycetidae</taxon>
        <taxon>Amphisphaeriales</taxon>
        <taxon>Apiosporaceae</taxon>
        <taxon>Apiospora</taxon>
    </lineage>
</organism>
<dbReference type="Pfam" id="PF23232">
    <property type="entry name" value="AAA_lid_13"/>
    <property type="match status" value="1"/>
</dbReference>
<protein>
    <recommendedName>
        <fullName evidence="1">AAA+ ATPase lid domain-containing protein</fullName>
    </recommendedName>
</protein>
<gene>
    <name evidence="2" type="ORF">PG994_004323</name>
</gene>
<accession>A0ABR1VQA4</accession>
<keyword evidence="3" id="KW-1185">Reference proteome</keyword>
<dbReference type="Gene3D" id="3.40.50.300">
    <property type="entry name" value="P-loop containing nucleotide triphosphate hydrolases"/>
    <property type="match status" value="1"/>
</dbReference>
<name>A0ABR1VQA4_9PEZI</name>